<evidence type="ECO:0000259" key="9">
    <source>
        <dbReference type="Pfam" id="PF09402"/>
    </source>
</evidence>
<dbReference type="GO" id="GO:0071763">
    <property type="term" value="P:nuclear membrane organization"/>
    <property type="evidence" value="ECO:0007669"/>
    <property type="project" value="TreeGrafter"/>
</dbReference>
<dbReference type="PANTHER" id="PTHR47808:SF2">
    <property type="entry name" value="LEM DOMAIN-CONTAINING PROTEIN 2"/>
    <property type="match status" value="1"/>
</dbReference>
<dbReference type="HOGENOM" id="CLU_432137_0_0_1"/>
<dbReference type="OrthoDB" id="5376590at2759"/>
<dbReference type="EMBL" id="KE504138">
    <property type="protein sequence ID" value="EPT01920.1"/>
    <property type="molecule type" value="Genomic_DNA"/>
</dbReference>
<evidence type="ECO:0000313" key="11">
    <source>
        <dbReference type="Proteomes" id="UP000015241"/>
    </source>
</evidence>
<comment type="subcellular location">
    <subcellularLocation>
        <location evidence="1">Nucleus inner membrane</location>
    </subcellularLocation>
</comment>
<dbReference type="AlphaFoldDB" id="S8FUK9"/>
<keyword evidence="4 8" id="KW-1133">Transmembrane helix</keyword>
<evidence type="ECO:0000256" key="3">
    <source>
        <dbReference type="ARBA" id="ARBA00022692"/>
    </source>
</evidence>
<keyword evidence="5 8" id="KW-0472">Membrane</keyword>
<dbReference type="InterPro" id="IPR041885">
    <property type="entry name" value="MAN1_winged_helix_dom"/>
</dbReference>
<proteinExistence type="predicted"/>
<dbReference type="Gene3D" id="1.10.10.1180">
    <property type="entry name" value="MAN1, winged-helix domain"/>
    <property type="match status" value="1"/>
</dbReference>
<evidence type="ECO:0000256" key="2">
    <source>
        <dbReference type="ARBA" id="ARBA00022553"/>
    </source>
</evidence>
<evidence type="ECO:0000256" key="1">
    <source>
        <dbReference type="ARBA" id="ARBA00004540"/>
    </source>
</evidence>
<feature type="region of interest" description="Disordered" evidence="7">
    <location>
        <begin position="165"/>
        <end position="200"/>
    </location>
</feature>
<protein>
    <recommendedName>
        <fullName evidence="9">Man1/Src1-like C-terminal domain-containing protein</fullName>
    </recommendedName>
</protein>
<evidence type="ECO:0000313" key="10">
    <source>
        <dbReference type="EMBL" id="EPT01920.1"/>
    </source>
</evidence>
<feature type="domain" description="Man1/Src1-like C-terminal" evidence="9">
    <location>
        <begin position="219"/>
        <end position="632"/>
    </location>
</feature>
<keyword evidence="2" id="KW-0597">Phosphoprotein</keyword>
<dbReference type="GO" id="GO:0005783">
    <property type="term" value="C:endoplasmic reticulum"/>
    <property type="evidence" value="ECO:0007669"/>
    <property type="project" value="TreeGrafter"/>
</dbReference>
<reference evidence="10 11" key="1">
    <citation type="journal article" date="2012" name="Science">
        <title>The Paleozoic origin of enzymatic lignin decomposition reconstructed from 31 fungal genomes.</title>
        <authorList>
            <person name="Floudas D."/>
            <person name="Binder M."/>
            <person name="Riley R."/>
            <person name="Barry K."/>
            <person name="Blanchette R.A."/>
            <person name="Henrissat B."/>
            <person name="Martinez A.T."/>
            <person name="Otillar R."/>
            <person name="Spatafora J.W."/>
            <person name="Yadav J.S."/>
            <person name="Aerts A."/>
            <person name="Benoit I."/>
            <person name="Boyd A."/>
            <person name="Carlson A."/>
            <person name="Copeland A."/>
            <person name="Coutinho P.M."/>
            <person name="de Vries R.P."/>
            <person name="Ferreira P."/>
            <person name="Findley K."/>
            <person name="Foster B."/>
            <person name="Gaskell J."/>
            <person name="Glotzer D."/>
            <person name="Gorecki P."/>
            <person name="Heitman J."/>
            <person name="Hesse C."/>
            <person name="Hori C."/>
            <person name="Igarashi K."/>
            <person name="Jurgens J.A."/>
            <person name="Kallen N."/>
            <person name="Kersten P."/>
            <person name="Kohler A."/>
            <person name="Kuees U."/>
            <person name="Kumar T.K.A."/>
            <person name="Kuo A."/>
            <person name="LaButti K."/>
            <person name="Larrondo L.F."/>
            <person name="Lindquist E."/>
            <person name="Ling A."/>
            <person name="Lombard V."/>
            <person name="Lucas S."/>
            <person name="Lundell T."/>
            <person name="Martin R."/>
            <person name="McLaughlin D.J."/>
            <person name="Morgenstern I."/>
            <person name="Morin E."/>
            <person name="Murat C."/>
            <person name="Nagy L.G."/>
            <person name="Nolan M."/>
            <person name="Ohm R.A."/>
            <person name="Patyshakuliyeva A."/>
            <person name="Rokas A."/>
            <person name="Ruiz-Duenas F.J."/>
            <person name="Sabat G."/>
            <person name="Salamov A."/>
            <person name="Samejima M."/>
            <person name="Schmutz J."/>
            <person name="Slot J.C."/>
            <person name="St John F."/>
            <person name="Stenlid J."/>
            <person name="Sun H."/>
            <person name="Sun S."/>
            <person name="Syed K."/>
            <person name="Tsang A."/>
            <person name="Wiebenga A."/>
            <person name="Young D."/>
            <person name="Pisabarro A."/>
            <person name="Eastwood D.C."/>
            <person name="Martin F."/>
            <person name="Cullen D."/>
            <person name="Grigoriev I.V."/>
            <person name="Hibbett D.S."/>
        </authorList>
    </citation>
    <scope>NUCLEOTIDE SEQUENCE</scope>
    <source>
        <strain evidence="11">FP-58527</strain>
    </source>
</reference>
<keyword evidence="11" id="KW-1185">Reference proteome</keyword>
<organism evidence="10 11">
    <name type="scientific">Fomitopsis schrenkii</name>
    <name type="common">Brown rot fungus</name>
    <dbReference type="NCBI Taxonomy" id="2126942"/>
    <lineage>
        <taxon>Eukaryota</taxon>
        <taxon>Fungi</taxon>
        <taxon>Dikarya</taxon>
        <taxon>Basidiomycota</taxon>
        <taxon>Agaricomycotina</taxon>
        <taxon>Agaricomycetes</taxon>
        <taxon>Polyporales</taxon>
        <taxon>Fomitopsis</taxon>
    </lineage>
</organism>
<sequence>MTQNTREPDTNANDGSMRSGWEVDNVFQSSARRSSREGASSSPRTLGASQGRGKQSSGRDTSYPRPSPSQEGQDALDANVSGRSMHSELILDEPSPASMERSPFRTPAGVSPRVPVATASPGQDLRSCSIKGVEPRQVTNNAGARSSVARRLAIATLHPADSLATSLADSTRTDARTVGHRPEPHPRDDTSGPTKHAPKHSVVTASGGVPIAAVVAFVLLFVPILSLILMYKKESTSIGFCDTGSTTNSVLEGLRERVAAAGIPGHVAYGTEGAAEGAVRDAVSEKDVVNQDVVKLVLSSLLPDGCTPCPDNAICTISVVMCERGFTIAPHPILSLVPSGAISTPSMSFSRPEGLRLQSSYAQAVYFTASIALDGLPGVGPVALPPQCVEDAERARRLRLIRETVINVLSEERGRRACRARGASSHGEEATLRGMSEAQRWGLQVQVLESELARHLPNDWMSLAHEFLDELVWAAQLPTDLLVDRDIREVFVASVEQRLTWDCWMKLHSADVWAHHKYLLLAGFVVPLALWWLWRHHRAAAADKERLTAVVKSVLAKLIEQARNHAHNPAAPPYLASVRLRDELLYDEQTLSYRQRIWGRVEKVIGINSNVRTSLEEMGDGDEMIVWTWIGSL</sequence>
<feature type="compositionally biased region" description="Low complexity" evidence="7">
    <location>
        <begin position="29"/>
        <end position="44"/>
    </location>
</feature>
<feature type="region of interest" description="Disordered" evidence="7">
    <location>
        <begin position="1"/>
        <end position="125"/>
    </location>
</feature>
<evidence type="ECO:0000256" key="7">
    <source>
        <dbReference type="SAM" id="MobiDB-lite"/>
    </source>
</evidence>
<evidence type="ECO:0000256" key="4">
    <source>
        <dbReference type="ARBA" id="ARBA00022989"/>
    </source>
</evidence>
<dbReference type="GO" id="GO:0034399">
    <property type="term" value="C:nuclear periphery"/>
    <property type="evidence" value="ECO:0007669"/>
    <property type="project" value="TreeGrafter"/>
</dbReference>
<gene>
    <name evidence="10" type="ORF">FOMPIDRAFT_1048211</name>
</gene>
<dbReference type="GO" id="GO:0005637">
    <property type="term" value="C:nuclear inner membrane"/>
    <property type="evidence" value="ECO:0007669"/>
    <property type="project" value="UniProtKB-SubCell"/>
</dbReference>
<dbReference type="STRING" id="743788.S8FUK9"/>
<dbReference type="Pfam" id="PF09402">
    <property type="entry name" value="MSC"/>
    <property type="match status" value="1"/>
</dbReference>
<dbReference type="PANTHER" id="PTHR47808">
    <property type="entry name" value="INNER NUCLEAR MEMBRANE PROTEIN HEH2-RELATED"/>
    <property type="match status" value="1"/>
</dbReference>
<dbReference type="InterPro" id="IPR018996">
    <property type="entry name" value="Man1/Src1-like_C"/>
</dbReference>
<feature type="transmembrane region" description="Helical" evidence="8">
    <location>
        <begin position="209"/>
        <end position="231"/>
    </location>
</feature>
<dbReference type="eggNOG" id="ENOG502QVG5">
    <property type="taxonomic scope" value="Eukaryota"/>
</dbReference>
<dbReference type="Proteomes" id="UP000015241">
    <property type="component" value="Unassembled WGS sequence"/>
</dbReference>
<accession>S8FUK9</accession>
<feature type="compositionally biased region" description="Basic and acidic residues" evidence="7">
    <location>
        <begin position="171"/>
        <end position="190"/>
    </location>
</feature>
<dbReference type="InterPro" id="IPR044780">
    <property type="entry name" value="Heh2/Src1"/>
</dbReference>
<evidence type="ECO:0000256" key="8">
    <source>
        <dbReference type="SAM" id="Phobius"/>
    </source>
</evidence>
<feature type="compositionally biased region" description="Polar residues" evidence="7">
    <location>
        <begin position="1"/>
        <end position="16"/>
    </location>
</feature>
<feature type="transmembrane region" description="Helical" evidence="8">
    <location>
        <begin position="518"/>
        <end position="534"/>
    </location>
</feature>
<evidence type="ECO:0000256" key="5">
    <source>
        <dbReference type="ARBA" id="ARBA00023136"/>
    </source>
</evidence>
<dbReference type="InParanoid" id="S8FUK9"/>
<keyword evidence="6" id="KW-0539">Nucleus</keyword>
<evidence type="ECO:0000256" key="6">
    <source>
        <dbReference type="ARBA" id="ARBA00023242"/>
    </source>
</evidence>
<dbReference type="GO" id="GO:0003682">
    <property type="term" value="F:chromatin binding"/>
    <property type="evidence" value="ECO:0007669"/>
    <property type="project" value="InterPro"/>
</dbReference>
<keyword evidence="3 8" id="KW-0812">Transmembrane</keyword>
<name>S8FUK9_FOMSC</name>